<dbReference type="RefSeq" id="WP_144844700.1">
    <property type="nucleotide sequence ID" value="NZ_VMRJ01000001.1"/>
</dbReference>
<accession>A0A558C3G7</accession>
<evidence type="ECO:0000256" key="1">
    <source>
        <dbReference type="ARBA" id="ARBA00023125"/>
    </source>
</evidence>
<dbReference type="EMBL" id="VMRJ01000001">
    <property type="protein sequence ID" value="TVT43318.1"/>
    <property type="molecule type" value="Genomic_DNA"/>
</dbReference>
<dbReference type="PANTHER" id="PTHR48111:SF69">
    <property type="entry name" value="RESPONSE REGULATOR RECEIVER"/>
    <property type="match status" value="1"/>
</dbReference>
<feature type="domain" description="Response regulatory" evidence="3">
    <location>
        <begin position="2"/>
        <end position="115"/>
    </location>
</feature>
<organism evidence="4 5">
    <name type="scientific">Hymenobacter setariae</name>
    <dbReference type="NCBI Taxonomy" id="2594794"/>
    <lineage>
        <taxon>Bacteria</taxon>
        <taxon>Pseudomonadati</taxon>
        <taxon>Bacteroidota</taxon>
        <taxon>Cytophagia</taxon>
        <taxon>Cytophagales</taxon>
        <taxon>Hymenobacteraceae</taxon>
        <taxon>Hymenobacter</taxon>
    </lineage>
</organism>
<evidence type="ECO:0000313" key="5">
    <source>
        <dbReference type="Proteomes" id="UP000317624"/>
    </source>
</evidence>
<evidence type="ECO:0000259" key="3">
    <source>
        <dbReference type="PROSITE" id="PS50110"/>
    </source>
</evidence>
<dbReference type="Gene3D" id="3.40.50.2300">
    <property type="match status" value="1"/>
</dbReference>
<dbReference type="Proteomes" id="UP000317624">
    <property type="component" value="Unassembled WGS sequence"/>
</dbReference>
<dbReference type="OrthoDB" id="236568at2"/>
<dbReference type="SUPFAM" id="SSF52172">
    <property type="entry name" value="CheY-like"/>
    <property type="match status" value="1"/>
</dbReference>
<dbReference type="InterPro" id="IPR007492">
    <property type="entry name" value="LytTR_DNA-bd_dom"/>
</dbReference>
<gene>
    <name evidence="4" type="ORF">FNT36_04310</name>
</gene>
<sequence length="260" mass="28958">MTVLIVEDEPRTARTIERLLLGLRPEAQVVGQPESVAATVAWLAEHPAPDLILMDIHLSDGSSFEIFRRATVSSPVIFITAYDEHALEAFQVNGIDYLLKPITQEGLQHGLRKFETLRQHYADCAAEAVPNLAALLRTVQQLSSPPAYKTSWLIPFKTKLIPVAATDVAHFIIRNGQVSLTTLEGQHYTLDTPLDELETQVDPRQFFRANRQVLLARPSVTALEPHYNGRMLVHVQPAAAESIIVPKPRVTELRHWVSGG</sequence>
<dbReference type="GO" id="GO:0000156">
    <property type="term" value="F:phosphorelay response regulator activity"/>
    <property type="evidence" value="ECO:0007669"/>
    <property type="project" value="TreeGrafter"/>
</dbReference>
<dbReference type="InterPro" id="IPR001789">
    <property type="entry name" value="Sig_transdc_resp-reg_receiver"/>
</dbReference>
<dbReference type="Pfam" id="PF00072">
    <property type="entry name" value="Response_reg"/>
    <property type="match status" value="1"/>
</dbReference>
<dbReference type="SMART" id="SM00448">
    <property type="entry name" value="REC"/>
    <property type="match status" value="1"/>
</dbReference>
<feature type="modified residue" description="4-aspartylphosphate" evidence="2">
    <location>
        <position position="55"/>
    </location>
</feature>
<dbReference type="PROSITE" id="PS50110">
    <property type="entry name" value="RESPONSE_REGULATORY"/>
    <property type="match status" value="1"/>
</dbReference>
<dbReference type="SMART" id="SM00850">
    <property type="entry name" value="LytTR"/>
    <property type="match status" value="1"/>
</dbReference>
<protein>
    <submittedName>
        <fullName evidence="4">Response regulator transcription factor</fullName>
    </submittedName>
</protein>
<reference evidence="4 5" key="1">
    <citation type="submission" date="2019-07" db="EMBL/GenBank/DDBJ databases">
        <title>Hymenobacter sp. straun FUR1 Genome sequencing and assembly.</title>
        <authorList>
            <person name="Chhetri G."/>
        </authorList>
    </citation>
    <scope>NUCLEOTIDE SEQUENCE [LARGE SCALE GENOMIC DNA]</scope>
    <source>
        <strain evidence="4 5">Fur1</strain>
    </source>
</reference>
<dbReference type="InterPro" id="IPR011006">
    <property type="entry name" value="CheY-like_superfamily"/>
</dbReference>
<dbReference type="GO" id="GO:0005829">
    <property type="term" value="C:cytosol"/>
    <property type="evidence" value="ECO:0007669"/>
    <property type="project" value="TreeGrafter"/>
</dbReference>
<dbReference type="PANTHER" id="PTHR48111">
    <property type="entry name" value="REGULATOR OF RPOS"/>
    <property type="match status" value="1"/>
</dbReference>
<evidence type="ECO:0000256" key="2">
    <source>
        <dbReference type="PROSITE-ProRule" id="PRU00169"/>
    </source>
</evidence>
<dbReference type="Pfam" id="PF04397">
    <property type="entry name" value="LytTR"/>
    <property type="match status" value="1"/>
</dbReference>
<dbReference type="FunFam" id="3.40.50.2300:FF:000361">
    <property type="entry name" value="Two-component system response regulator"/>
    <property type="match status" value="1"/>
</dbReference>
<proteinExistence type="predicted"/>
<dbReference type="GO" id="GO:0006355">
    <property type="term" value="P:regulation of DNA-templated transcription"/>
    <property type="evidence" value="ECO:0007669"/>
    <property type="project" value="TreeGrafter"/>
</dbReference>
<dbReference type="InterPro" id="IPR039420">
    <property type="entry name" value="WalR-like"/>
</dbReference>
<name>A0A558C3G7_9BACT</name>
<evidence type="ECO:0000313" key="4">
    <source>
        <dbReference type="EMBL" id="TVT43318.1"/>
    </source>
</evidence>
<keyword evidence="5" id="KW-1185">Reference proteome</keyword>
<keyword evidence="2" id="KW-0597">Phosphoprotein</keyword>
<dbReference type="AlphaFoldDB" id="A0A558C3G7"/>
<comment type="caution">
    <text evidence="4">The sequence shown here is derived from an EMBL/GenBank/DDBJ whole genome shotgun (WGS) entry which is preliminary data.</text>
</comment>
<dbReference type="GO" id="GO:0032993">
    <property type="term" value="C:protein-DNA complex"/>
    <property type="evidence" value="ECO:0007669"/>
    <property type="project" value="TreeGrafter"/>
</dbReference>
<keyword evidence="1" id="KW-0238">DNA-binding</keyword>
<dbReference type="GO" id="GO:0000976">
    <property type="term" value="F:transcription cis-regulatory region binding"/>
    <property type="evidence" value="ECO:0007669"/>
    <property type="project" value="TreeGrafter"/>
</dbReference>